<evidence type="ECO:0000313" key="15">
    <source>
        <dbReference type="EMBL" id="KTS99533.1"/>
    </source>
</evidence>
<dbReference type="NCBIfam" id="TIGR03461">
    <property type="entry name" value="pabC_Proteo"/>
    <property type="match status" value="1"/>
</dbReference>
<evidence type="ECO:0000256" key="10">
    <source>
        <dbReference type="ARBA" id="ARBA00054027"/>
    </source>
</evidence>
<dbReference type="Pfam" id="PF01063">
    <property type="entry name" value="Aminotran_4"/>
    <property type="match status" value="1"/>
</dbReference>
<dbReference type="GO" id="GO:0046656">
    <property type="term" value="P:folic acid biosynthetic process"/>
    <property type="evidence" value="ECO:0007669"/>
    <property type="project" value="UniProtKB-KW"/>
</dbReference>
<comment type="cofactor">
    <cofactor evidence="1 14">
        <name>pyridoxal 5'-phosphate</name>
        <dbReference type="ChEBI" id="CHEBI:597326"/>
    </cofactor>
</comment>
<organism evidence="15 16">
    <name type="scientific">Pantoea stewartii</name>
    <dbReference type="NCBI Taxonomy" id="66269"/>
    <lineage>
        <taxon>Bacteria</taxon>
        <taxon>Pseudomonadati</taxon>
        <taxon>Pseudomonadota</taxon>
        <taxon>Gammaproteobacteria</taxon>
        <taxon>Enterobacterales</taxon>
        <taxon>Erwiniaceae</taxon>
        <taxon>Pantoea</taxon>
    </lineage>
</organism>
<dbReference type="GO" id="GO:0005829">
    <property type="term" value="C:cytosol"/>
    <property type="evidence" value="ECO:0007669"/>
    <property type="project" value="TreeGrafter"/>
</dbReference>
<dbReference type="PANTHER" id="PTHR42743:SF2">
    <property type="entry name" value="AMINODEOXYCHORISMATE LYASE"/>
    <property type="match status" value="1"/>
</dbReference>
<comment type="subunit">
    <text evidence="3">Homodimer.</text>
</comment>
<keyword evidence="4 14" id="KW-0663">Pyridoxal phosphate</keyword>
<name>A0AB34VIS6_9GAMM</name>
<dbReference type="Proteomes" id="UP000072520">
    <property type="component" value="Unassembled WGS sequence"/>
</dbReference>
<sequence length="271" mass="29704">MWINGIEQSHLTARDRAVQFGDGCFTTAAIIKGNIALFDWHIQRLQQSCERLWLQNVDWQALAGEMLQAASGHDSAVLKVIISAGSGGRGYSRAGCSGPTRIVSVSDWPGHYAALENTGVRLVVSPVRLARNPQFAGLKHLNRLEQVMIRAHLEQTDADEALVLDTEGWVVECCAANLFWRSGNTIFTPRLDQAGVDGIMRQNLIAQIRAAGQSCQVVQATLASLLAADEIVICNTLMPVLPVRQLDAVTFHQRTLFNQLQASCKTIMEAE</sequence>
<comment type="function">
    <text evidence="10">Involved in the biosynthesis of p-aminobenzoate (PABA), a precursor of tetrahydrofolate. Converts 4-amino-4-deoxychorismate into 4-aminobenzoate (PABA) and pyruvate.</text>
</comment>
<reference evidence="15 16" key="1">
    <citation type="journal article" date="2016" name="Front. Microbiol.">
        <title>Genomic Resource of Rice Seed Associated Bacteria.</title>
        <authorList>
            <person name="Midha S."/>
            <person name="Bansal K."/>
            <person name="Sharma S."/>
            <person name="Kumar N."/>
            <person name="Patil P.P."/>
            <person name="Chaudhry V."/>
            <person name="Patil P.B."/>
        </authorList>
    </citation>
    <scope>NUCLEOTIDE SEQUENCE [LARGE SCALE GENOMIC DNA]</scope>
    <source>
        <strain evidence="15 16">RSA13</strain>
    </source>
</reference>
<evidence type="ECO:0000256" key="3">
    <source>
        <dbReference type="ARBA" id="ARBA00011738"/>
    </source>
</evidence>
<dbReference type="PANTHER" id="PTHR42743">
    <property type="entry name" value="AMINO-ACID AMINOTRANSFERASE"/>
    <property type="match status" value="1"/>
</dbReference>
<dbReference type="GO" id="GO:0008153">
    <property type="term" value="P:4-aminobenzoate biosynthetic process"/>
    <property type="evidence" value="ECO:0007669"/>
    <property type="project" value="UniProtKB-UniRule"/>
</dbReference>
<protein>
    <recommendedName>
        <fullName evidence="11 12">Aminodeoxychorismate lyase</fullName>
        <ecNumber evidence="8 12">4.1.3.38</ecNumber>
    </recommendedName>
</protein>
<accession>A0AB34VIS6</accession>
<evidence type="ECO:0000256" key="7">
    <source>
        <dbReference type="ARBA" id="ARBA00035633"/>
    </source>
</evidence>
<dbReference type="Gene3D" id="3.20.10.10">
    <property type="entry name" value="D-amino Acid Aminotransferase, subunit A, domain 2"/>
    <property type="match status" value="1"/>
</dbReference>
<comment type="similarity">
    <text evidence="2 13">Belongs to the class-IV pyridoxal-phosphate-dependent aminotransferase family.</text>
</comment>
<evidence type="ECO:0000256" key="12">
    <source>
        <dbReference type="NCBIfam" id="TIGR03461"/>
    </source>
</evidence>
<dbReference type="CDD" id="cd01559">
    <property type="entry name" value="ADCL_like"/>
    <property type="match status" value="1"/>
</dbReference>
<dbReference type="Gene3D" id="3.30.470.10">
    <property type="match status" value="1"/>
</dbReference>
<evidence type="ECO:0000256" key="1">
    <source>
        <dbReference type="ARBA" id="ARBA00001933"/>
    </source>
</evidence>
<dbReference type="GO" id="GO:0030170">
    <property type="term" value="F:pyridoxal phosphate binding"/>
    <property type="evidence" value="ECO:0007669"/>
    <property type="project" value="InterPro"/>
</dbReference>
<dbReference type="EC" id="4.1.3.38" evidence="8 12"/>
<evidence type="ECO:0000256" key="9">
    <source>
        <dbReference type="ARBA" id="ARBA00049529"/>
    </source>
</evidence>
<evidence type="ECO:0000256" key="4">
    <source>
        <dbReference type="ARBA" id="ARBA00022898"/>
    </source>
</evidence>
<dbReference type="PROSITE" id="PS00770">
    <property type="entry name" value="AA_TRANSFER_CLASS_4"/>
    <property type="match status" value="1"/>
</dbReference>
<evidence type="ECO:0000256" key="11">
    <source>
        <dbReference type="ARBA" id="ARBA00069174"/>
    </source>
</evidence>
<dbReference type="InterPro" id="IPR043132">
    <property type="entry name" value="BCAT-like_C"/>
</dbReference>
<dbReference type="AlphaFoldDB" id="A0AB34VIS6"/>
<dbReference type="SUPFAM" id="SSF56752">
    <property type="entry name" value="D-aminoacid aminotransferase-like PLP-dependent enzymes"/>
    <property type="match status" value="1"/>
</dbReference>
<dbReference type="RefSeq" id="WP_006118835.1">
    <property type="nucleotide sequence ID" value="NZ_JBHUGX010000005.1"/>
</dbReference>
<keyword evidence="5" id="KW-0289">Folate biosynthesis</keyword>
<dbReference type="EMBL" id="LDSI01000006">
    <property type="protein sequence ID" value="KTS99533.1"/>
    <property type="molecule type" value="Genomic_DNA"/>
</dbReference>
<evidence type="ECO:0000256" key="13">
    <source>
        <dbReference type="RuleBase" id="RU004106"/>
    </source>
</evidence>
<evidence type="ECO:0000256" key="6">
    <source>
        <dbReference type="ARBA" id="ARBA00023239"/>
    </source>
</evidence>
<gene>
    <name evidence="15" type="ORF">RSA13_05265</name>
</gene>
<dbReference type="InterPro" id="IPR001544">
    <property type="entry name" value="Aminotrans_IV"/>
</dbReference>
<evidence type="ECO:0000256" key="5">
    <source>
        <dbReference type="ARBA" id="ARBA00022909"/>
    </source>
</evidence>
<dbReference type="InterPro" id="IPR050571">
    <property type="entry name" value="Class-IV_PLP-Dep_Aminotrnsfr"/>
</dbReference>
<proteinExistence type="inferred from homology"/>
<dbReference type="InterPro" id="IPR018300">
    <property type="entry name" value="Aminotrans_IV_CS"/>
</dbReference>
<dbReference type="FunFam" id="3.20.10.10:FF:000002">
    <property type="entry name" value="D-alanine aminotransferase"/>
    <property type="match status" value="1"/>
</dbReference>
<dbReference type="GO" id="GO:0008696">
    <property type="term" value="F:4-amino-4-deoxychorismate lyase activity"/>
    <property type="evidence" value="ECO:0007669"/>
    <property type="project" value="UniProtKB-UniRule"/>
</dbReference>
<dbReference type="NCBIfam" id="NF004761">
    <property type="entry name" value="PRK06092.1"/>
    <property type="match status" value="1"/>
</dbReference>
<comment type="caution">
    <text evidence="15">The sequence shown here is derived from an EMBL/GenBank/DDBJ whole genome shotgun (WGS) entry which is preliminary data.</text>
</comment>
<dbReference type="InterPro" id="IPR043131">
    <property type="entry name" value="BCAT-like_N"/>
</dbReference>
<dbReference type="InterPro" id="IPR017824">
    <property type="entry name" value="Aminodeoxychorismate_lyase_IV"/>
</dbReference>
<evidence type="ECO:0000256" key="14">
    <source>
        <dbReference type="RuleBase" id="RU004516"/>
    </source>
</evidence>
<evidence type="ECO:0000256" key="2">
    <source>
        <dbReference type="ARBA" id="ARBA00009320"/>
    </source>
</evidence>
<dbReference type="InterPro" id="IPR036038">
    <property type="entry name" value="Aminotransferase-like"/>
</dbReference>
<comment type="pathway">
    <text evidence="7">Cofactor biosynthesis; tetrahydrofolate biosynthesis; 4-aminobenzoate from chorismate: step 2/2.</text>
</comment>
<keyword evidence="6 15" id="KW-0456">Lyase</keyword>
<comment type="catalytic activity">
    <reaction evidence="9">
        <text>4-amino-4-deoxychorismate = 4-aminobenzoate + pyruvate + H(+)</text>
        <dbReference type="Rhea" id="RHEA:16201"/>
        <dbReference type="ChEBI" id="CHEBI:15361"/>
        <dbReference type="ChEBI" id="CHEBI:15378"/>
        <dbReference type="ChEBI" id="CHEBI:17836"/>
        <dbReference type="ChEBI" id="CHEBI:58406"/>
        <dbReference type="EC" id="4.1.3.38"/>
    </reaction>
</comment>
<evidence type="ECO:0000313" key="16">
    <source>
        <dbReference type="Proteomes" id="UP000072520"/>
    </source>
</evidence>
<evidence type="ECO:0000256" key="8">
    <source>
        <dbReference type="ARBA" id="ARBA00035676"/>
    </source>
</evidence>